<dbReference type="GO" id="GO:0004386">
    <property type="term" value="F:helicase activity"/>
    <property type="evidence" value="ECO:0007669"/>
    <property type="project" value="UniProtKB-KW"/>
</dbReference>
<dbReference type="SUPFAM" id="SSF52540">
    <property type="entry name" value="P-loop containing nucleoside triphosphate hydrolases"/>
    <property type="match status" value="2"/>
</dbReference>
<keyword evidence="1" id="KW-0547">Nucleotide-binding</keyword>
<keyword evidence="4" id="KW-0067">ATP-binding</keyword>
<dbReference type="RefSeq" id="WP_379881172.1">
    <property type="nucleotide sequence ID" value="NZ_JBHPON010000003.1"/>
</dbReference>
<dbReference type="Pfam" id="PF00271">
    <property type="entry name" value="Helicase_C"/>
    <property type="match status" value="1"/>
</dbReference>
<dbReference type="Pfam" id="PF00270">
    <property type="entry name" value="DEAD"/>
    <property type="match status" value="1"/>
</dbReference>
<feature type="compositionally biased region" description="Basic and acidic residues" evidence="7">
    <location>
        <begin position="479"/>
        <end position="497"/>
    </location>
</feature>
<evidence type="ECO:0000256" key="4">
    <source>
        <dbReference type="ARBA" id="ARBA00022840"/>
    </source>
</evidence>
<dbReference type="EMBL" id="JBHPON010000003">
    <property type="protein sequence ID" value="MFC6037432.1"/>
    <property type="molecule type" value="Genomic_DNA"/>
</dbReference>
<feature type="domain" description="Helicase C-terminal" evidence="9">
    <location>
        <begin position="217"/>
        <end position="382"/>
    </location>
</feature>
<feature type="compositionally biased region" description="Basic residues" evidence="7">
    <location>
        <begin position="498"/>
        <end position="508"/>
    </location>
</feature>
<dbReference type="PANTHER" id="PTHR47959:SF13">
    <property type="entry name" value="ATP-DEPENDENT RNA HELICASE RHLE"/>
    <property type="match status" value="1"/>
</dbReference>
<gene>
    <name evidence="11" type="ORF">ACFMB1_17885</name>
</gene>
<dbReference type="Gene3D" id="3.40.50.300">
    <property type="entry name" value="P-loop containing nucleotide triphosphate hydrolases"/>
    <property type="match status" value="2"/>
</dbReference>
<evidence type="ECO:0000256" key="3">
    <source>
        <dbReference type="ARBA" id="ARBA00022806"/>
    </source>
</evidence>
<keyword evidence="2 11" id="KW-0378">Hydrolase</keyword>
<feature type="short sequence motif" description="Q motif" evidence="6">
    <location>
        <begin position="2"/>
        <end position="30"/>
    </location>
</feature>
<reference evidence="11 12" key="1">
    <citation type="submission" date="2024-09" db="EMBL/GenBank/DDBJ databases">
        <authorList>
            <person name="Zhang Z.-H."/>
        </authorList>
    </citation>
    <scope>NUCLEOTIDE SEQUENCE [LARGE SCALE GENOMIC DNA]</scope>
    <source>
        <strain evidence="11 12">HHTR114</strain>
    </source>
</reference>
<evidence type="ECO:0000256" key="5">
    <source>
        <dbReference type="ARBA" id="ARBA00038437"/>
    </source>
</evidence>
<dbReference type="CDD" id="cd00268">
    <property type="entry name" value="DEADc"/>
    <property type="match status" value="1"/>
</dbReference>
<dbReference type="PANTHER" id="PTHR47959">
    <property type="entry name" value="ATP-DEPENDENT RNA HELICASE RHLE-RELATED"/>
    <property type="match status" value="1"/>
</dbReference>
<dbReference type="PROSITE" id="PS51192">
    <property type="entry name" value="HELICASE_ATP_BIND_1"/>
    <property type="match status" value="1"/>
</dbReference>
<evidence type="ECO:0000313" key="11">
    <source>
        <dbReference type="EMBL" id="MFC6037432.1"/>
    </source>
</evidence>
<dbReference type="InterPro" id="IPR001650">
    <property type="entry name" value="Helicase_C-like"/>
</dbReference>
<dbReference type="PROSITE" id="PS51195">
    <property type="entry name" value="Q_MOTIF"/>
    <property type="match status" value="1"/>
</dbReference>
<dbReference type="InterPro" id="IPR014001">
    <property type="entry name" value="Helicase_ATP-bd"/>
</dbReference>
<feature type="region of interest" description="Disordered" evidence="7">
    <location>
        <begin position="366"/>
        <end position="518"/>
    </location>
</feature>
<dbReference type="SMART" id="SM00490">
    <property type="entry name" value="HELICc"/>
    <property type="match status" value="1"/>
</dbReference>
<comment type="caution">
    <text evidence="11">The sequence shown here is derived from an EMBL/GenBank/DDBJ whole genome shotgun (WGS) entry which is preliminary data.</text>
</comment>
<dbReference type="PROSITE" id="PS51194">
    <property type="entry name" value="HELICASE_CTER"/>
    <property type="match status" value="1"/>
</dbReference>
<evidence type="ECO:0000256" key="6">
    <source>
        <dbReference type="PROSITE-ProRule" id="PRU00552"/>
    </source>
</evidence>
<dbReference type="InterPro" id="IPR027417">
    <property type="entry name" value="P-loop_NTPase"/>
</dbReference>
<dbReference type="SMART" id="SM00487">
    <property type="entry name" value="DEXDc"/>
    <property type="match status" value="1"/>
</dbReference>
<dbReference type="CDD" id="cd18787">
    <property type="entry name" value="SF2_C_DEAD"/>
    <property type="match status" value="1"/>
</dbReference>
<comment type="similarity">
    <text evidence="5">Belongs to the DEAD box helicase family.</text>
</comment>
<organism evidence="11 12">
    <name type="scientific">Hyphococcus aureus</name>
    <dbReference type="NCBI Taxonomy" id="2666033"/>
    <lineage>
        <taxon>Bacteria</taxon>
        <taxon>Pseudomonadati</taxon>
        <taxon>Pseudomonadota</taxon>
        <taxon>Alphaproteobacteria</taxon>
        <taxon>Parvularculales</taxon>
        <taxon>Parvularculaceae</taxon>
        <taxon>Hyphococcus</taxon>
    </lineage>
</organism>
<dbReference type="InterPro" id="IPR014014">
    <property type="entry name" value="RNA_helicase_DEAD_Q_motif"/>
</dbReference>
<feature type="compositionally biased region" description="Basic and acidic residues" evidence="7">
    <location>
        <begin position="376"/>
        <end position="399"/>
    </location>
</feature>
<feature type="domain" description="Helicase ATP-binding" evidence="8">
    <location>
        <begin position="33"/>
        <end position="208"/>
    </location>
</feature>
<sequence length="518" mass="55940">MTTFADFGLSKPILTALAREGHTTPTPIQEGAIPVILKGRDLLGIAQTGTGKTAAFALPILHHLAQDRRRPAQRECRVLVLAPTRELALQVLERFNAYGAAQGLSTGLVIGGVAFGKQRAMLQRGLDILVATPGRLIDMVDKGAVKLGSVEHFVLDEVDQMLDLGFIHSIRSIAAKLPEDRQNVFFSATMPPAIAKLASNLLNNPARVEMAASKPLKIDQSVIFVEKPNKAATLVSLVKQDAFKRGLVFSRTKHGADKIVRMLNAAGAPAHAIHGNRSQVQREKALNAFRNGKASILVATDIAARGIDVQDVTHVVNYDLPNTPETYTHRIGRTGRAGATGTAISFCSGEERPFLRAIEKLTRQTLTDANGESVGEEERKTRGPRADGRKNGERKDWGRKPGGRKPGGRKFEGRKPGDRNPDGVNAEGRNDANGKPAFHGGDSRKAGAGAPANENRRRKGAPNSQRPPKPAAYHSNEALPHESADDKKGQENGEGRTNRVRRRRHRGAPGRQFSSHAG</sequence>
<dbReference type="InterPro" id="IPR044742">
    <property type="entry name" value="DEAD/DEAH_RhlB"/>
</dbReference>
<dbReference type="EC" id="3.6.4.-" evidence="11"/>
<keyword evidence="12" id="KW-1185">Reference proteome</keyword>
<dbReference type="GO" id="GO:0016787">
    <property type="term" value="F:hydrolase activity"/>
    <property type="evidence" value="ECO:0007669"/>
    <property type="project" value="UniProtKB-KW"/>
</dbReference>
<feature type="compositionally biased region" description="Basic and acidic residues" evidence="7">
    <location>
        <begin position="409"/>
        <end position="421"/>
    </location>
</feature>
<feature type="domain" description="DEAD-box RNA helicase Q" evidence="10">
    <location>
        <begin position="2"/>
        <end position="30"/>
    </location>
</feature>
<evidence type="ECO:0000256" key="2">
    <source>
        <dbReference type="ARBA" id="ARBA00022801"/>
    </source>
</evidence>
<dbReference type="Proteomes" id="UP001596116">
    <property type="component" value="Unassembled WGS sequence"/>
</dbReference>
<evidence type="ECO:0000259" key="10">
    <source>
        <dbReference type="PROSITE" id="PS51195"/>
    </source>
</evidence>
<dbReference type="InterPro" id="IPR050079">
    <property type="entry name" value="DEAD_box_RNA_helicase"/>
</dbReference>
<dbReference type="InterPro" id="IPR011545">
    <property type="entry name" value="DEAD/DEAH_box_helicase_dom"/>
</dbReference>
<evidence type="ECO:0000256" key="1">
    <source>
        <dbReference type="ARBA" id="ARBA00022741"/>
    </source>
</evidence>
<evidence type="ECO:0000256" key="7">
    <source>
        <dbReference type="SAM" id="MobiDB-lite"/>
    </source>
</evidence>
<name>A0ABW1L453_9PROT</name>
<proteinExistence type="inferred from homology"/>
<keyword evidence="3 11" id="KW-0347">Helicase</keyword>
<evidence type="ECO:0000259" key="8">
    <source>
        <dbReference type="PROSITE" id="PS51192"/>
    </source>
</evidence>
<protein>
    <submittedName>
        <fullName evidence="11">DEAD/DEAH box helicase</fullName>
        <ecNumber evidence="11">3.6.4.-</ecNumber>
    </submittedName>
</protein>
<evidence type="ECO:0000313" key="12">
    <source>
        <dbReference type="Proteomes" id="UP001596116"/>
    </source>
</evidence>
<accession>A0ABW1L453</accession>
<evidence type="ECO:0000259" key="9">
    <source>
        <dbReference type="PROSITE" id="PS51194"/>
    </source>
</evidence>